<dbReference type="InterPro" id="IPR036010">
    <property type="entry name" value="2Fe-2S_ferredoxin-like_sf"/>
</dbReference>
<comment type="caution">
    <text evidence="5">The sequence shown here is derived from an EMBL/GenBank/DDBJ whole genome shotgun (WGS) entry which is preliminary data.</text>
</comment>
<dbReference type="SUPFAM" id="SSF47741">
    <property type="entry name" value="CO dehydrogenase ISP C-domain like"/>
    <property type="match status" value="1"/>
</dbReference>
<dbReference type="PROSITE" id="PS51085">
    <property type="entry name" value="2FE2S_FER_2"/>
    <property type="match status" value="1"/>
</dbReference>
<reference evidence="6" key="1">
    <citation type="journal article" date="2019" name="Int. J. Syst. Evol. Microbiol.">
        <title>The Global Catalogue of Microorganisms (GCM) 10K type strain sequencing project: providing services to taxonomists for standard genome sequencing and annotation.</title>
        <authorList>
            <consortium name="The Broad Institute Genomics Platform"/>
            <consortium name="The Broad Institute Genome Sequencing Center for Infectious Disease"/>
            <person name="Wu L."/>
            <person name="Ma J."/>
        </authorList>
    </citation>
    <scope>NUCLEOTIDE SEQUENCE [LARGE SCALE GENOMIC DNA]</scope>
    <source>
        <strain evidence="6">CGMCC 1.15422</strain>
    </source>
</reference>
<evidence type="ECO:0000256" key="3">
    <source>
        <dbReference type="ARBA" id="ARBA00023004"/>
    </source>
</evidence>
<evidence type="ECO:0000256" key="1">
    <source>
        <dbReference type="ARBA" id="ARBA00022723"/>
    </source>
</evidence>
<name>A0ABQ1WJG7_9FLAO</name>
<dbReference type="RefSeq" id="WP_011708362.1">
    <property type="nucleotide sequence ID" value="NZ_BMIX01000003.1"/>
</dbReference>
<dbReference type="PANTHER" id="PTHR45331">
    <property type="entry name" value="OXIDOREDUCTASE, IRON-SULPHUR BINDING SUBUNIT-RELATED-RELATED"/>
    <property type="match status" value="1"/>
</dbReference>
<dbReference type="Gene3D" id="3.10.20.30">
    <property type="match status" value="1"/>
</dbReference>
<keyword evidence="3" id="KW-0408">Iron</keyword>
<dbReference type="InterPro" id="IPR001041">
    <property type="entry name" value="2Fe-2S_ferredoxin-type"/>
</dbReference>
<dbReference type="Pfam" id="PF00111">
    <property type="entry name" value="Fer2"/>
    <property type="match status" value="1"/>
</dbReference>
<evidence type="ECO:0000313" key="6">
    <source>
        <dbReference type="Proteomes" id="UP000605733"/>
    </source>
</evidence>
<protein>
    <recommendedName>
        <fullName evidence="4">2Fe-2S ferredoxin-type domain-containing protein</fullName>
    </recommendedName>
</protein>
<evidence type="ECO:0000256" key="2">
    <source>
        <dbReference type="ARBA" id="ARBA00023002"/>
    </source>
</evidence>
<dbReference type="InterPro" id="IPR006311">
    <property type="entry name" value="TAT_signal"/>
</dbReference>
<dbReference type="PROSITE" id="PS00197">
    <property type="entry name" value="2FE2S_FER_1"/>
    <property type="match status" value="1"/>
</dbReference>
<feature type="domain" description="2Fe-2S ferredoxin-type" evidence="4">
    <location>
        <begin position="77"/>
        <end position="153"/>
    </location>
</feature>
<gene>
    <name evidence="5" type="ORF">GCM10011532_17300</name>
</gene>
<dbReference type="PROSITE" id="PS51318">
    <property type="entry name" value="TAT"/>
    <property type="match status" value="1"/>
</dbReference>
<dbReference type="SUPFAM" id="SSF54292">
    <property type="entry name" value="2Fe-2S ferredoxin-like"/>
    <property type="match status" value="1"/>
</dbReference>
<organism evidence="5 6">
    <name type="scientific">Christiangramia forsetii</name>
    <dbReference type="NCBI Taxonomy" id="411153"/>
    <lineage>
        <taxon>Bacteria</taxon>
        <taxon>Pseudomonadati</taxon>
        <taxon>Bacteroidota</taxon>
        <taxon>Flavobacteriia</taxon>
        <taxon>Flavobacteriales</taxon>
        <taxon>Flavobacteriaceae</taxon>
        <taxon>Christiangramia</taxon>
    </lineage>
</organism>
<dbReference type="Proteomes" id="UP000605733">
    <property type="component" value="Unassembled WGS sequence"/>
</dbReference>
<sequence>MNDLEKWRENLDSHDLTKDEEFIFDQIGLNGTNRRKFLKQMSAASLSIWASSYFTSELFAKTMKDLPENPEVLWNEIKVNLRVNNTVKPLTIDSRTTLLDALRERLALTGTKKGCDHGQCGACTILIDGKRKLSCLTLAATCEEKEITTVEGLANGSELHPLQQAFLKHDGFQCGYCTPGQICSSVALLEEAKNGEASYVTEDFKSVKNNLKLSEEEIRERMSGNICRCGAYNNIVQAFKEVHSGDDEMPTWEFATKEQMEKAKNA</sequence>
<evidence type="ECO:0000313" key="5">
    <source>
        <dbReference type="EMBL" id="GGG34180.1"/>
    </source>
</evidence>
<accession>A0ABQ1WJG7</accession>
<keyword evidence="6" id="KW-1185">Reference proteome</keyword>
<dbReference type="EMBL" id="BMIX01000003">
    <property type="protein sequence ID" value="GGG34180.1"/>
    <property type="molecule type" value="Genomic_DNA"/>
</dbReference>
<keyword evidence="1" id="KW-0479">Metal-binding</keyword>
<dbReference type="CDD" id="cd00207">
    <property type="entry name" value="fer2"/>
    <property type="match status" value="1"/>
</dbReference>
<dbReference type="InterPro" id="IPR036884">
    <property type="entry name" value="2Fe-2S-bd_dom_sf"/>
</dbReference>
<dbReference type="InterPro" id="IPR002888">
    <property type="entry name" value="2Fe-2S-bd"/>
</dbReference>
<dbReference type="PANTHER" id="PTHR45331:SF2">
    <property type="entry name" value="OXIDOREDUCTASE WITH IRON-SULFUR SUBUNIT"/>
    <property type="match status" value="1"/>
</dbReference>
<dbReference type="InterPro" id="IPR012675">
    <property type="entry name" value="Beta-grasp_dom_sf"/>
</dbReference>
<keyword evidence="2" id="KW-0560">Oxidoreductase</keyword>
<evidence type="ECO:0000259" key="4">
    <source>
        <dbReference type="PROSITE" id="PS51085"/>
    </source>
</evidence>
<dbReference type="InterPro" id="IPR006058">
    <property type="entry name" value="2Fe2S_fd_BS"/>
</dbReference>
<dbReference type="Pfam" id="PF01799">
    <property type="entry name" value="Fer2_2"/>
    <property type="match status" value="1"/>
</dbReference>
<dbReference type="Gene3D" id="1.10.150.120">
    <property type="entry name" value="[2Fe-2S]-binding domain"/>
    <property type="match status" value="1"/>
</dbReference>
<dbReference type="InterPro" id="IPR052914">
    <property type="entry name" value="Aldehyde_Oxdr_Iron-Sulfur"/>
</dbReference>
<proteinExistence type="predicted"/>